<protein>
    <submittedName>
        <fullName evidence="2">Uncharacterized protein</fullName>
    </submittedName>
</protein>
<organism evidence="2 3">
    <name type="scientific">Ficus carica</name>
    <name type="common">Common fig</name>
    <dbReference type="NCBI Taxonomy" id="3494"/>
    <lineage>
        <taxon>Eukaryota</taxon>
        <taxon>Viridiplantae</taxon>
        <taxon>Streptophyta</taxon>
        <taxon>Embryophyta</taxon>
        <taxon>Tracheophyta</taxon>
        <taxon>Spermatophyta</taxon>
        <taxon>Magnoliopsida</taxon>
        <taxon>eudicotyledons</taxon>
        <taxon>Gunneridae</taxon>
        <taxon>Pentapetalae</taxon>
        <taxon>rosids</taxon>
        <taxon>fabids</taxon>
        <taxon>Rosales</taxon>
        <taxon>Moraceae</taxon>
        <taxon>Ficeae</taxon>
        <taxon>Ficus</taxon>
    </lineage>
</organism>
<reference evidence="2" key="1">
    <citation type="submission" date="2023-07" db="EMBL/GenBank/DDBJ databases">
        <title>draft genome sequence of fig (Ficus carica).</title>
        <authorList>
            <person name="Takahashi T."/>
            <person name="Nishimura K."/>
        </authorList>
    </citation>
    <scope>NUCLEOTIDE SEQUENCE</scope>
</reference>
<dbReference type="Proteomes" id="UP001187192">
    <property type="component" value="Unassembled WGS sequence"/>
</dbReference>
<dbReference type="AlphaFoldDB" id="A0AA88E099"/>
<evidence type="ECO:0000256" key="1">
    <source>
        <dbReference type="SAM" id="MobiDB-lite"/>
    </source>
</evidence>
<feature type="compositionally biased region" description="Polar residues" evidence="1">
    <location>
        <begin position="1"/>
        <end position="14"/>
    </location>
</feature>
<sequence length="165" mass="18166">MSDFSTDSKNNSLSGKVDIIGSSSTYSSDSTDRNEHGVSTSDRKETSEEGSESSRSMTHLGESVQSRPCGRSRPVRINDILAYRMEDMEIVDRAGGRPVYTVDYFTSAVTPQYLESLQEEFQIPGDIDMVVLVPNDHAFSTAPRLRYIVSGVLPSRAMLDISSLS</sequence>
<dbReference type="EMBL" id="BTGU01000223">
    <property type="protein sequence ID" value="GMN65276.1"/>
    <property type="molecule type" value="Genomic_DNA"/>
</dbReference>
<evidence type="ECO:0000313" key="3">
    <source>
        <dbReference type="Proteomes" id="UP001187192"/>
    </source>
</evidence>
<proteinExistence type="predicted"/>
<comment type="caution">
    <text evidence="2">The sequence shown here is derived from an EMBL/GenBank/DDBJ whole genome shotgun (WGS) entry which is preliminary data.</text>
</comment>
<accession>A0AA88E099</accession>
<name>A0AA88E099_FICCA</name>
<gene>
    <name evidence="2" type="ORF">TIFTF001_034337</name>
</gene>
<keyword evidence="3" id="KW-1185">Reference proteome</keyword>
<evidence type="ECO:0000313" key="2">
    <source>
        <dbReference type="EMBL" id="GMN65276.1"/>
    </source>
</evidence>
<feature type="compositionally biased region" description="Basic and acidic residues" evidence="1">
    <location>
        <begin position="30"/>
        <end position="47"/>
    </location>
</feature>
<feature type="region of interest" description="Disordered" evidence="1">
    <location>
        <begin position="1"/>
        <end position="71"/>
    </location>
</feature>